<protein>
    <submittedName>
        <fullName evidence="1">DUF3368 domain-containing protein</fullName>
    </submittedName>
</protein>
<proteinExistence type="predicted"/>
<dbReference type="PANTHER" id="PTHR39550">
    <property type="entry name" value="SLL0658 PROTEIN"/>
    <property type="match status" value="1"/>
</dbReference>
<reference evidence="2" key="1">
    <citation type="submission" date="2023-07" db="EMBL/GenBank/DDBJ databases">
        <authorList>
            <person name="Luz R."/>
            <person name="Cordeiro R."/>
            <person name="Fonseca A."/>
            <person name="Goncalves V."/>
        </authorList>
    </citation>
    <scope>NUCLEOTIDE SEQUENCE [LARGE SCALE GENOMIC DNA]</scope>
    <source>
        <strain evidence="2">BACA0444</strain>
    </source>
</reference>
<dbReference type="PANTHER" id="PTHR39550:SF1">
    <property type="entry name" value="SLL0658 PROTEIN"/>
    <property type="match status" value="1"/>
</dbReference>
<name>A0AAE4FR48_9CYAN</name>
<accession>A0AAE4FR48</accession>
<dbReference type="Proteomes" id="UP001268256">
    <property type="component" value="Unassembled WGS sequence"/>
</dbReference>
<gene>
    <name evidence="1" type="ORF">RIF25_04900</name>
</gene>
<comment type="caution">
    <text evidence="1">The sequence shown here is derived from an EMBL/GenBank/DDBJ whole genome shotgun (WGS) entry which is preliminary data.</text>
</comment>
<dbReference type="InterPro" id="IPR021799">
    <property type="entry name" value="PIN-like_prokaryotic"/>
</dbReference>
<dbReference type="RefSeq" id="WP_322877427.1">
    <property type="nucleotide sequence ID" value="NZ_JAVMIP010000003.1"/>
</dbReference>
<organism evidence="1 2">
    <name type="scientific">Pseudocalidococcus azoricus BACA0444</name>
    <dbReference type="NCBI Taxonomy" id="2918990"/>
    <lineage>
        <taxon>Bacteria</taxon>
        <taxon>Bacillati</taxon>
        <taxon>Cyanobacteriota</taxon>
        <taxon>Cyanophyceae</taxon>
        <taxon>Acaryochloridales</taxon>
        <taxon>Thermosynechococcaceae</taxon>
        <taxon>Pseudocalidococcus</taxon>
        <taxon>Pseudocalidococcus azoricus</taxon>
    </lineage>
</organism>
<dbReference type="Pfam" id="PF11848">
    <property type="entry name" value="DUF3368"/>
    <property type="match status" value="1"/>
</dbReference>
<evidence type="ECO:0000313" key="1">
    <source>
        <dbReference type="EMBL" id="MDS3860139.1"/>
    </source>
</evidence>
<sequence length="166" mass="18221">MIIVSNTSPISNLAKVGKLSLIQEIYGSILISTAVYEELLDERAGEKIVTAVQSASFLEVCSVQNQKLVAELRTYINIGEVEAIALAVEVKANRLLINERLGRQAAKDFELKITGVLGILLLAKRQNLIRAVKPIVDELKSEANFRINSQLYIDVLNEAGESVTQV</sequence>
<keyword evidence="2" id="KW-1185">Reference proteome</keyword>
<evidence type="ECO:0000313" key="2">
    <source>
        <dbReference type="Proteomes" id="UP001268256"/>
    </source>
</evidence>
<dbReference type="EMBL" id="JAVMIP010000003">
    <property type="protein sequence ID" value="MDS3860139.1"/>
    <property type="molecule type" value="Genomic_DNA"/>
</dbReference>
<dbReference type="AlphaFoldDB" id="A0AAE4FR48"/>